<evidence type="ECO:0000313" key="3">
    <source>
        <dbReference type="EMBL" id="CAK9179080.1"/>
    </source>
</evidence>
<name>A0ABC8REA5_9AQUA</name>
<reference evidence="2 4" key="1">
    <citation type="submission" date="2024-02" db="EMBL/GenBank/DDBJ databases">
        <authorList>
            <person name="Vignale AGUSTIN F."/>
            <person name="Sosa J E."/>
            <person name="Modenutti C."/>
        </authorList>
    </citation>
    <scope>NUCLEOTIDE SEQUENCE [LARGE SCALE GENOMIC DNA]</scope>
</reference>
<dbReference type="AlphaFoldDB" id="A0ABC8REA5"/>
<keyword evidence="4" id="KW-1185">Reference proteome</keyword>
<protein>
    <submittedName>
        <fullName evidence="2">Uncharacterized protein</fullName>
    </submittedName>
</protein>
<gene>
    <name evidence="2" type="ORF">ILEXP_LOCUS10818</name>
    <name evidence="3" type="ORF">ILEXP_LOCUS49020</name>
</gene>
<comment type="caution">
    <text evidence="2">The sequence shown here is derived from an EMBL/GenBank/DDBJ whole genome shotgun (WGS) entry which is preliminary data.</text>
</comment>
<feature type="region of interest" description="Disordered" evidence="1">
    <location>
        <begin position="71"/>
        <end position="141"/>
    </location>
</feature>
<dbReference type="EMBL" id="CAUOFW020007392">
    <property type="protein sequence ID" value="CAK9179080.1"/>
    <property type="molecule type" value="Genomic_DNA"/>
</dbReference>
<dbReference type="Proteomes" id="UP001642360">
    <property type="component" value="Unassembled WGS sequence"/>
</dbReference>
<evidence type="ECO:0000256" key="1">
    <source>
        <dbReference type="SAM" id="MobiDB-lite"/>
    </source>
</evidence>
<evidence type="ECO:0000313" key="4">
    <source>
        <dbReference type="Proteomes" id="UP001642360"/>
    </source>
</evidence>
<feature type="compositionally biased region" description="Basic and acidic residues" evidence="1">
    <location>
        <begin position="86"/>
        <end position="106"/>
    </location>
</feature>
<evidence type="ECO:0000313" key="2">
    <source>
        <dbReference type="EMBL" id="CAK9143122.1"/>
    </source>
</evidence>
<proteinExistence type="predicted"/>
<dbReference type="EMBL" id="CAUOFW020001280">
    <property type="protein sequence ID" value="CAK9143122.1"/>
    <property type="molecule type" value="Genomic_DNA"/>
</dbReference>
<sequence>MGATSEGDGLSNVFVERNPRIPIKACTVIEEIGGHYCHGLDIVPNNLTEVEGTGLSQRGSDNSHGVDRTLTCKGPIEAPEVGLGSDSERPDITQAQEKGRPKKVSEPIRISHQLDQETPSAELRKTPVVPPSESTKENGLGHLDQTLGAKIGKLGRRWLEINKGILINKLGNNALRDLPG</sequence>
<organism evidence="2 4">
    <name type="scientific">Ilex paraguariensis</name>
    <name type="common">yerba mate</name>
    <dbReference type="NCBI Taxonomy" id="185542"/>
    <lineage>
        <taxon>Eukaryota</taxon>
        <taxon>Viridiplantae</taxon>
        <taxon>Streptophyta</taxon>
        <taxon>Embryophyta</taxon>
        <taxon>Tracheophyta</taxon>
        <taxon>Spermatophyta</taxon>
        <taxon>Magnoliopsida</taxon>
        <taxon>eudicotyledons</taxon>
        <taxon>Gunneridae</taxon>
        <taxon>Pentapetalae</taxon>
        <taxon>asterids</taxon>
        <taxon>campanulids</taxon>
        <taxon>Aquifoliales</taxon>
        <taxon>Aquifoliaceae</taxon>
        <taxon>Ilex</taxon>
    </lineage>
</organism>
<accession>A0ABC8REA5</accession>